<dbReference type="Proteomes" id="UP001165069">
    <property type="component" value="Unassembled WGS sequence"/>
</dbReference>
<comment type="caution">
    <text evidence="2">The sequence shown here is derived from an EMBL/GenBank/DDBJ whole genome shotgun (WGS) entry which is preliminary data.</text>
</comment>
<keyword evidence="1" id="KW-0732">Signal</keyword>
<keyword evidence="3" id="KW-1185">Reference proteome</keyword>
<gene>
    <name evidence="2" type="ORF">GETHLI_20840</name>
</gene>
<protein>
    <recommendedName>
        <fullName evidence="4">Outer membrane protein beta-barrel domain-containing protein</fullName>
    </recommendedName>
</protein>
<accession>A0ABQ5QFK3</accession>
<sequence>MRRLLPLLLLPVLPLSAQSAFVSVIRQPHATAAEFTTPVTEIELKDPGSLSRVHLGVGLGLRHWDDGTDAFRFIVDANATAEDVFLGFGAVAEARSGDGGYIGPRLRVGWAFHPNWALSLEGEHLEKPFADGTSPKRHSALGLVLTVRF</sequence>
<dbReference type="RefSeq" id="WP_285574919.1">
    <property type="nucleotide sequence ID" value="NZ_BSDE01000003.1"/>
</dbReference>
<feature type="chain" id="PRO_5046932250" description="Outer membrane protein beta-barrel domain-containing protein" evidence="1">
    <location>
        <begin position="20"/>
        <end position="149"/>
    </location>
</feature>
<reference evidence="2 3" key="1">
    <citation type="journal article" date="2023" name="Antonie Van Leeuwenhoek">
        <title>Mesoterricola silvestris gen. nov., sp. nov., Mesoterricola sediminis sp. nov., Geothrix oryzae sp. nov., Geothrix edaphica sp. nov., Geothrix rubra sp. nov., and Geothrix limicola sp. nov., six novel members of Acidobacteriota isolated from soils.</title>
        <authorList>
            <person name="Itoh H."/>
            <person name="Sugisawa Y."/>
            <person name="Mise K."/>
            <person name="Xu Z."/>
            <person name="Kuniyasu M."/>
            <person name="Ushijima N."/>
            <person name="Kawano K."/>
            <person name="Kobayashi E."/>
            <person name="Shiratori Y."/>
            <person name="Masuda Y."/>
            <person name="Senoo K."/>
        </authorList>
    </citation>
    <scope>NUCLEOTIDE SEQUENCE [LARGE SCALE GENOMIC DNA]</scope>
    <source>
        <strain evidence="2 3">Red804</strain>
    </source>
</reference>
<proteinExistence type="predicted"/>
<name>A0ABQ5QFK3_9BACT</name>
<evidence type="ECO:0000313" key="2">
    <source>
        <dbReference type="EMBL" id="GLH73582.1"/>
    </source>
</evidence>
<evidence type="ECO:0000313" key="3">
    <source>
        <dbReference type="Proteomes" id="UP001165069"/>
    </source>
</evidence>
<dbReference type="EMBL" id="BSDE01000003">
    <property type="protein sequence ID" value="GLH73582.1"/>
    <property type="molecule type" value="Genomic_DNA"/>
</dbReference>
<organism evidence="2 3">
    <name type="scientific">Geothrix limicola</name>
    <dbReference type="NCBI Taxonomy" id="2927978"/>
    <lineage>
        <taxon>Bacteria</taxon>
        <taxon>Pseudomonadati</taxon>
        <taxon>Acidobacteriota</taxon>
        <taxon>Holophagae</taxon>
        <taxon>Holophagales</taxon>
        <taxon>Holophagaceae</taxon>
        <taxon>Geothrix</taxon>
    </lineage>
</organism>
<feature type="signal peptide" evidence="1">
    <location>
        <begin position="1"/>
        <end position="19"/>
    </location>
</feature>
<evidence type="ECO:0000256" key="1">
    <source>
        <dbReference type="SAM" id="SignalP"/>
    </source>
</evidence>
<evidence type="ECO:0008006" key="4">
    <source>
        <dbReference type="Google" id="ProtNLM"/>
    </source>
</evidence>